<sequence>MHHEKEWKQNDQLQILNSIKHLASDQIKYSHVTV</sequence>
<organism evidence="1">
    <name type="scientific">Rhizophora mucronata</name>
    <name type="common">Asiatic mangrove</name>
    <dbReference type="NCBI Taxonomy" id="61149"/>
    <lineage>
        <taxon>Eukaryota</taxon>
        <taxon>Viridiplantae</taxon>
        <taxon>Streptophyta</taxon>
        <taxon>Embryophyta</taxon>
        <taxon>Tracheophyta</taxon>
        <taxon>Spermatophyta</taxon>
        <taxon>Magnoliopsida</taxon>
        <taxon>eudicotyledons</taxon>
        <taxon>Gunneridae</taxon>
        <taxon>Pentapetalae</taxon>
        <taxon>rosids</taxon>
        <taxon>fabids</taxon>
        <taxon>Malpighiales</taxon>
        <taxon>Rhizophoraceae</taxon>
        <taxon>Rhizophora</taxon>
    </lineage>
</organism>
<dbReference type="EMBL" id="GGEC01068148">
    <property type="protein sequence ID" value="MBX48632.1"/>
    <property type="molecule type" value="Transcribed_RNA"/>
</dbReference>
<proteinExistence type="predicted"/>
<protein>
    <submittedName>
        <fullName evidence="1">Uncharacterized protein</fullName>
    </submittedName>
</protein>
<accession>A0A2P2P1P2</accession>
<reference evidence="1" key="1">
    <citation type="submission" date="2018-02" db="EMBL/GenBank/DDBJ databases">
        <title>Rhizophora mucronata_Transcriptome.</title>
        <authorList>
            <person name="Meera S.P."/>
            <person name="Sreeshan A."/>
            <person name="Augustine A."/>
        </authorList>
    </citation>
    <scope>NUCLEOTIDE SEQUENCE</scope>
    <source>
        <tissue evidence="1">Leaf</tissue>
    </source>
</reference>
<evidence type="ECO:0000313" key="1">
    <source>
        <dbReference type="EMBL" id="MBX48632.1"/>
    </source>
</evidence>
<name>A0A2P2P1P2_RHIMU</name>
<dbReference type="AlphaFoldDB" id="A0A2P2P1P2"/>